<keyword evidence="5" id="KW-1185">Reference proteome</keyword>
<dbReference type="InterPro" id="IPR001647">
    <property type="entry name" value="HTH_TetR"/>
</dbReference>
<feature type="domain" description="HTH tetR-type" evidence="3">
    <location>
        <begin position="12"/>
        <end position="72"/>
    </location>
</feature>
<reference evidence="4 5" key="1">
    <citation type="submission" date="2018-12" db="EMBL/GenBank/DDBJ databases">
        <title>bacterium Hansschlegelia zhihuaiae S113.</title>
        <authorList>
            <person name="He J."/>
        </authorList>
    </citation>
    <scope>NUCLEOTIDE SEQUENCE [LARGE SCALE GENOMIC DNA]</scope>
    <source>
        <strain evidence="4 5">S 113</strain>
    </source>
</reference>
<proteinExistence type="predicted"/>
<dbReference type="Gene3D" id="1.10.357.10">
    <property type="entry name" value="Tetracycline Repressor, domain 2"/>
    <property type="match status" value="1"/>
</dbReference>
<sequence>MVRTRSTQTRSEASREKVLAAAERLMRSDPARSFSMRDLAAEADVSFATPFNLFGGKARIAQALSTRRIEEMAERVSAARLEGDCVDRVLQASAIAIQLLLEEPTLNRAMLAALGAWADEPGEVRVRSRALWALALGDLDGIDPRLRAVASAKLADHIAIVFRGCLSFWVAAEISDEALPHEGATAVATAVAAFAPKERRASLLGMKWD</sequence>
<dbReference type="Pfam" id="PF00440">
    <property type="entry name" value="TetR_N"/>
    <property type="match status" value="1"/>
</dbReference>
<dbReference type="GO" id="GO:0003677">
    <property type="term" value="F:DNA binding"/>
    <property type="evidence" value="ECO:0007669"/>
    <property type="project" value="UniProtKB-UniRule"/>
</dbReference>
<name>A0A4V1KHP7_9HYPH</name>
<evidence type="ECO:0000256" key="2">
    <source>
        <dbReference type="PROSITE-ProRule" id="PRU00335"/>
    </source>
</evidence>
<dbReference type="Proteomes" id="UP000289708">
    <property type="component" value="Unassembled WGS sequence"/>
</dbReference>
<comment type="caution">
    <text evidence="4">The sequence shown here is derived from an EMBL/GenBank/DDBJ whole genome shotgun (WGS) entry which is preliminary data.</text>
</comment>
<evidence type="ECO:0000313" key="5">
    <source>
        <dbReference type="Proteomes" id="UP000289708"/>
    </source>
</evidence>
<gene>
    <name evidence="4" type="ORF">EK403_20610</name>
</gene>
<feature type="DNA-binding region" description="H-T-H motif" evidence="2">
    <location>
        <begin position="35"/>
        <end position="54"/>
    </location>
</feature>
<dbReference type="PROSITE" id="PS50977">
    <property type="entry name" value="HTH_TETR_2"/>
    <property type="match status" value="1"/>
</dbReference>
<dbReference type="OrthoDB" id="7185252at2"/>
<dbReference type="SUPFAM" id="SSF46689">
    <property type="entry name" value="Homeodomain-like"/>
    <property type="match status" value="1"/>
</dbReference>
<dbReference type="AlphaFoldDB" id="A0A4V1KHP7"/>
<evidence type="ECO:0000256" key="1">
    <source>
        <dbReference type="ARBA" id="ARBA00023125"/>
    </source>
</evidence>
<evidence type="ECO:0000313" key="4">
    <source>
        <dbReference type="EMBL" id="RXF67932.1"/>
    </source>
</evidence>
<organism evidence="4 5">
    <name type="scientific">Hansschlegelia zhihuaiae</name>
    <dbReference type="NCBI Taxonomy" id="405005"/>
    <lineage>
        <taxon>Bacteria</taxon>
        <taxon>Pseudomonadati</taxon>
        <taxon>Pseudomonadota</taxon>
        <taxon>Alphaproteobacteria</taxon>
        <taxon>Hyphomicrobiales</taxon>
        <taxon>Methylopilaceae</taxon>
        <taxon>Hansschlegelia</taxon>
    </lineage>
</organism>
<dbReference type="InterPro" id="IPR009057">
    <property type="entry name" value="Homeodomain-like_sf"/>
</dbReference>
<protein>
    <submittedName>
        <fullName evidence="4">TetR/AcrR family transcriptional regulator</fullName>
    </submittedName>
</protein>
<dbReference type="EMBL" id="RYFI01000029">
    <property type="protein sequence ID" value="RXF67932.1"/>
    <property type="molecule type" value="Genomic_DNA"/>
</dbReference>
<keyword evidence="1 2" id="KW-0238">DNA-binding</keyword>
<evidence type="ECO:0000259" key="3">
    <source>
        <dbReference type="PROSITE" id="PS50977"/>
    </source>
</evidence>
<accession>A0A4V1KHP7</accession>